<dbReference type="OrthoDB" id="5291101at2"/>
<evidence type="ECO:0000256" key="1">
    <source>
        <dbReference type="ARBA" id="ARBA00004236"/>
    </source>
</evidence>
<evidence type="ECO:0000256" key="3">
    <source>
        <dbReference type="ARBA" id="ARBA00022676"/>
    </source>
</evidence>
<accession>A0A0M5IR31</accession>
<keyword evidence="3" id="KW-0328">Glycosyltransferase</keyword>
<dbReference type="Pfam" id="PF00535">
    <property type="entry name" value="Glycos_transf_2"/>
    <property type="match status" value="1"/>
</dbReference>
<feature type="domain" description="Glycosyltransferase 2-like" evidence="6">
    <location>
        <begin position="11"/>
        <end position="161"/>
    </location>
</feature>
<dbReference type="STRING" id="1603606.DSOUD_1313"/>
<reference evidence="7 8" key="1">
    <citation type="submission" date="2015-07" db="EMBL/GenBank/DDBJ databases">
        <title>Isolation and Genomic Characterization of a Novel Halophilic Metal-Reducing Deltaproteobacterium from the Deep Subsurface.</title>
        <authorList>
            <person name="Badalamenti J.P."/>
            <person name="Summers Z.M."/>
            <person name="Gralnick J.A."/>
            <person name="Bond D.R."/>
        </authorList>
    </citation>
    <scope>NUCLEOTIDE SEQUENCE [LARGE SCALE GENOMIC DNA]</scope>
    <source>
        <strain evidence="7 8">WTL</strain>
    </source>
</reference>
<comment type="subcellular location">
    <subcellularLocation>
        <location evidence="1">Cell membrane</location>
    </subcellularLocation>
</comment>
<dbReference type="PANTHER" id="PTHR43646:SF2">
    <property type="entry name" value="GLYCOSYLTRANSFERASE 2-LIKE DOMAIN-CONTAINING PROTEIN"/>
    <property type="match status" value="1"/>
</dbReference>
<evidence type="ECO:0000313" key="7">
    <source>
        <dbReference type="EMBL" id="ALC16094.1"/>
    </source>
</evidence>
<dbReference type="PATRIC" id="fig|1603606.3.peg.1433"/>
<keyword evidence="8" id="KW-1185">Reference proteome</keyword>
<proteinExistence type="predicted"/>
<dbReference type="Gene3D" id="3.90.550.10">
    <property type="entry name" value="Spore Coat Polysaccharide Biosynthesis Protein SpsA, Chain A"/>
    <property type="match status" value="1"/>
</dbReference>
<dbReference type="CDD" id="cd02522">
    <property type="entry name" value="GT_2_like_a"/>
    <property type="match status" value="1"/>
</dbReference>
<dbReference type="NCBIfam" id="TIGR04283">
    <property type="entry name" value="glyco_like_mftF"/>
    <property type="match status" value="1"/>
</dbReference>
<dbReference type="GO" id="GO:0016757">
    <property type="term" value="F:glycosyltransferase activity"/>
    <property type="evidence" value="ECO:0007669"/>
    <property type="project" value="UniProtKB-KW"/>
</dbReference>
<dbReference type="InterPro" id="IPR001173">
    <property type="entry name" value="Glyco_trans_2-like"/>
</dbReference>
<keyword evidence="4 7" id="KW-0808">Transferase</keyword>
<dbReference type="Proteomes" id="UP000057158">
    <property type="component" value="Chromosome"/>
</dbReference>
<keyword evidence="2" id="KW-1003">Cell membrane</keyword>
<dbReference type="EMBL" id="CP010802">
    <property type="protein sequence ID" value="ALC16094.1"/>
    <property type="molecule type" value="Genomic_DNA"/>
</dbReference>
<dbReference type="InterPro" id="IPR026461">
    <property type="entry name" value="Trfase_2_rSAM/seldom_assoc"/>
</dbReference>
<dbReference type="PANTHER" id="PTHR43646">
    <property type="entry name" value="GLYCOSYLTRANSFERASE"/>
    <property type="match status" value="1"/>
</dbReference>
<name>A0A0M5IR31_9BACT</name>
<sequence length="367" mass="41282">MPEANASLQLSIIIPLLNEAESLPALLDDLGRQEGIPFEVILVDGGSVDGTADRAAKLSAESPFPCRVLQSAKGRGRQLNAGAAAARGDLFLFLHADSTFADPQALQQGVAALAAAREARGHTRVAGHFALRFARSSDEPSFAYAFYQAKARLDRPECTHGDQGFLLHRDFFAAVGPFDETLPLLEDTRLAESIRREGEWLLLPAEIATSARRFESEGLYERQALNAVIMNFAALKWQPFFDNAPGIYRSQNRTAPLRLSPFLRMFQALTLRMPWRQRLCLWYDTGTYVAPHIWQLAFVWDLRRAWRRGLPLEGCPTPILDACDRWSPLLTRYPHGRLAAALLVWFWYRFTLVAEARRICCRDIPLC</sequence>
<dbReference type="RefSeq" id="WP_053550240.1">
    <property type="nucleotide sequence ID" value="NZ_CP010802.1"/>
</dbReference>
<evidence type="ECO:0000256" key="4">
    <source>
        <dbReference type="ARBA" id="ARBA00022679"/>
    </source>
</evidence>
<dbReference type="InterPro" id="IPR029044">
    <property type="entry name" value="Nucleotide-diphossugar_trans"/>
</dbReference>
<protein>
    <submittedName>
        <fullName evidence="7">Glycosyl transferase, family 2</fullName>
    </submittedName>
</protein>
<dbReference type="GO" id="GO:0005886">
    <property type="term" value="C:plasma membrane"/>
    <property type="evidence" value="ECO:0007669"/>
    <property type="project" value="UniProtKB-SubCell"/>
</dbReference>
<organism evidence="7 8">
    <name type="scientific">Desulfuromonas soudanensis</name>
    <dbReference type="NCBI Taxonomy" id="1603606"/>
    <lineage>
        <taxon>Bacteria</taxon>
        <taxon>Pseudomonadati</taxon>
        <taxon>Thermodesulfobacteriota</taxon>
        <taxon>Desulfuromonadia</taxon>
        <taxon>Desulfuromonadales</taxon>
        <taxon>Desulfuromonadaceae</taxon>
        <taxon>Desulfuromonas</taxon>
    </lineage>
</organism>
<evidence type="ECO:0000313" key="8">
    <source>
        <dbReference type="Proteomes" id="UP000057158"/>
    </source>
</evidence>
<dbReference type="SUPFAM" id="SSF53448">
    <property type="entry name" value="Nucleotide-diphospho-sugar transferases"/>
    <property type="match status" value="1"/>
</dbReference>
<evidence type="ECO:0000256" key="2">
    <source>
        <dbReference type="ARBA" id="ARBA00022475"/>
    </source>
</evidence>
<dbReference type="AlphaFoldDB" id="A0A0M5IR31"/>
<evidence type="ECO:0000259" key="6">
    <source>
        <dbReference type="Pfam" id="PF00535"/>
    </source>
</evidence>
<dbReference type="KEGG" id="des:DSOUD_1313"/>
<gene>
    <name evidence="7" type="ORF">DSOUD_1313</name>
</gene>
<keyword evidence="5" id="KW-0472">Membrane</keyword>
<evidence type="ECO:0000256" key="5">
    <source>
        <dbReference type="ARBA" id="ARBA00023136"/>
    </source>
</evidence>